<evidence type="ECO:0000256" key="3">
    <source>
        <dbReference type="ARBA" id="ARBA00022525"/>
    </source>
</evidence>
<comment type="subcellular location">
    <subcellularLocation>
        <location evidence="1">Secreted</location>
    </subcellularLocation>
</comment>
<dbReference type="InterPro" id="IPR013818">
    <property type="entry name" value="Lipase"/>
</dbReference>
<dbReference type="GO" id="GO:0005615">
    <property type="term" value="C:extracellular space"/>
    <property type="evidence" value="ECO:0007669"/>
    <property type="project" value="TreeGrafter"/>
</dbReference>
<dbReference type="EnsemblMetazoa" id="G1576.9">
    <property type="protein sequence ID" value="G1576.9:cds"/>
    <property type="gene ID" value="G1576"/>
</dbReference>
<dbReference type="Pfam" id="PF00151">
    <property type="entry name" value="Lipase"/>
    <property type="match status" value="1"/>
</dbReference>
<keyword evidence="9" id="KW-1185">Reference proteome</keyword>
<organism evidence="8 9">
    <name type="scientific">Magallana gigas</name>
    <name type="common">Pacific oyster</name>
    <name type="synonym">Crassostrea gigas</name>
    <dbReference type="NCBI Taxonomy" id="29159"/>
    <lineage>
        <taxon>Eukaryota</taxon>
        <taxon>Metazoa</taxon>
        <taxon>Spiralia</taxon>
        <taxon>Lophotrochozoa</taxon>
        <taxon>Mollusca</taxon>
        <taxon>Bivalvia</taxon>
        <taxon>Autobranchia</taxon>
        <taxon>Pteriomorphia</taxon>
        <taxon>Ostreida</taxon>
        <taxon>Ostreoidea</taxon>
        <taxon>Ostreidae</taxon>
        <taxon>Magallana</taxon>
    </lineage>
</organism>
<name>A0A8W8IT91_MAGGI</name>
<dbReference type="EnsemblMetazoa" id="G1576.7">
    <property type="protein sequence ID" value="G1576.7:cds"/>
    <property type="gene ID" value="G1576"/>
</dbReference>
<evidence type="ECO:0000256" key="4">
    <source>
        <dbReference type="ARBA" id="ARBA00023157"/>
    </source>
</evidence>
<dbReference type="EnsemblMetazoa" id="G1576.11">
    <property type="protein sequence ID" value="G1576.11:cds"/>
    <property type="gene ID" value="G1576"/>
</dbReference>
<keyword evidence="4" id="KW-1015">Disulfide bond</keyword>
<dbReference type="Gene3D" id="3.40.50.1820">
    <property type="entry name" value="alpha/beta hydrolase"/>
    <property type="match status" value="1"/>
</dbReference>
<feature type="domain" description="Lipase" evidence="7">
    <location>
        <begin position="39"/>
        <end position="367"/>
    </location>
</feature>
<dbReference type="PRINTS" id="PR00821">
    <property type="entry name" value="TAGLIPASE"/>
</dbReference>
<dbReference type="InterPro" id="IPR033906">
    <property type="entry name" value="Lipase_N"/>
</dbReference>
<dbReference type="AlphaFoldDB" id="A0A8W8IT91"/>
<dbReference type="OrthoDB" id="199913at2759"/>
<dbReference type="EnsemblMetazoa" id="G1576.8">
    <property type="protein sequence ID" value="G1576.8:cds"/>
    <property type="gene ID" value="G1576"/>
</dbReference>
<evidence type="ECO:0000256" key="2">
    <source>
        <dbReference type="ARBA" id="ARBA00010701"/>
    </source>
</evidence>
<dbReference type="InterPro" id="IPR002331">
    <property type="entry name" value="Lipase_panc"/>
</dbReference>
<evidence type="ECO:0000313" key="8">
    <source>
        <dbReference type="EnsemblMetazoa" id="G1576.9:cds"/>
    </source>
</evidence>
<reference evidence="8" key="1">
    <citation type="submission" date="2022-08" db="UniProtKB">
        <authorList>
            <consortium name="EnsemblMetazoa"/>
        </authorList>
    </citation>
    <scope>IDENTIFICATION</scope>
    <source>
        <strain evidence="8">05x7-T-G4-1.051#20</strain>
    </source>
</reference>
<dbReference type="EnsemblMetazoa" id="G1576.3">
    <property type="protein sequence ID" value="G1576.3:cds"/>
    <property type="gene ID" value="G1576"/>
</dbReference>
<evidence type="ECO:0000259" key="7">
    <source>
        <dbReference type="Pfam" id="PF00151"/>
    </source>
</evidence>
<dbReference type="EnsemblMetazoa" id="G1576.4">
    <property type="protein sequence ID" value="G1576.4:cds"/>
    <property type="gene ID" value="G1576"/>
</dbReference>
<dbReference type="EnsemblMetazoa" id="G1576.6">
    <property type="protein sequence ID" value="G1576.6:cds"/>
    <property type="gene ID" value="G1576"/>
</dbReference>
<dbReference type="FunFam" id="3.40.50.1820:FF:000033">
    <property type="entry name" value="Pancreatic triacylglycerol lipase"/>
    <property type="match status" value="1"/>
</dbReference>
<dbReference type="InterPro" id="IPR029058">
    <property type="entry name" value="AB_hydrolase_fold"/>
</dbReference>
<dbReference type="EnsemblMetazoa" id="G1576.2">
    <property type="protein sequence ID" value="G1576.2:cds"/>
    <property type="gene ID" value="G1576"/>
</dbReference>
<feature type="chain" id="PRO_5042430892" description="Lipase domain-containing protein" evidence="6">
    <location>
        <begin position="26"/>
        <end position="370"/>
    </location>
</feature>
<comment type="similarity">
    <text evidence="2 5">Belongs to the AB hydrolase superfamily. Lipase family.</text>
</comment>
<dbReference type="CDD" id="cd00707">
    <property type="entry name" value="Pancreat_lipase_like"/>
    <property type="match status" value="1"/>
</dbReference>
<dbReference type="Proteomes" id="UP000005408">
    <property type="component" value="Unassembled WGS sequence"/>
</dbReference>
<keyword evidence="3" id="KW-0964">Secreted</keyword>
<sequence length="370" mass="41167">MAVNYMLGILVASLMCLIIVPKCDAWGLMGLFKLASPGEICYKKYGCFSTEKPFTNTKGILPEKPPSMGVRFLLYTRKNPRKAKKLKRCGKREDLLDEKFPKPTKMIIHGYVDKGRKDWVRRMTREIIKNADVNVIVIDWRRGAMTLNYLQAAANTRLVGAIAAVMVEKLNHTYNIQPSMIHIIGHSLGAHIAGYIGERVPRIARITGLDPAGPAFEDTDSEVRLDSSDADFVDVIHTDADSLVNTDMQPGFGTKQPMGDMDFYPNNGNNQPGCANSIGDNLMKFFSGNSDFVGLVTCNHIRVLRLFTESINTPCQFHSYPCALEHLGSAKCDVCEARGCAVMGYHAQMNRNRTGTYNIPTSDRSPFCLE</sequence>
<dbReference type="GO" id="GO:0004806">
    <property type="term" value="F:triacylglycerol lipase activity"/>
    <property type="evidence" value="ECO:0007669"/>
    <property type="project" value="InterPro"/>
</dbReference>
<dbReference type="PRINTS" id="PR00823">
    <property type="entry name" value="PANCLIPASE"/>
</dbReference>
<evidence type="ECO:0000256" key="1">
    <source>
        <dbReference type="ARBA" id="ARBA00004613"/>
    </source>
</evidence>
<evidence type="ECO:0000313" key="9">
    <source>
        <dbReference type="Proteomes" id="UP000005408"/>
    </source>
</evidence>
<keyword evidence="6" id="KW-0732">Signal</keyword>
<dbReference type="OMA" id="VIEWDYW"/>
<dbReference type="SUPFAM" id="SSF53474">
    <property type="entry name" value="alpha/beta-Hydrolases"/>
    <property type="match status" value="1"/>
</dbReference>
<dbReference type="GO" id="GO:0016042">
    <property type="term" value="P:lipid catabolic process"/>
    <property type="evidence" value="ECO:0007669"/>
    <property type="project" value="TreeGrafter"/>
</dbReference>
<evidence type="ECO:0000256" key="6">
    <source>
        <dbReference type="SAM" id="SignalP"/>
    </source>
</evidence>
<feature type="signal peptide" evidence="6">
    <location>
        <begin position="1"/>
        <end position="25"/>
    </location>
</feature>
<accession>A0A8W8IT91</accession>
<dbReference type="EnsemblMetazoa" id="G1576.10">
    <property type="protein sequence ID" value="G1576.10:cds"/>
    <property type="gene ID" value="G1576"/>
</dbReference>
<dbReference type="PANTHER" id="PTHR11610">
    <property type="entry name" value="LIPASE"/>
    <property type="match status" value="1"/>
</dbReference>
<evidence type="ECO:0000256" key="5">
    <source>
        <dbReference type="RuleBase" id="RU004262"/>
    </source>
</evidence>
<dbReference type="InterPro" id="IPR000734">
    <property type="entry name" value="TAG_lipase"/>
</dbReference>
<dbReference type="EnsemblMetazoa" id="G1576.5">
    <property type="protein sequence ID" value="G1576.5:cds"/>
    <property type="gene ID" value="G1576"/>
</dbReference>
<proteinExistence type="inferred from homology"/>
<protein>
    <recommendedName>
        <fullName evidence="7">Lipase domain-containing protein</fullName>
    </recommendedName>
</protein>
<dbReference type="PANTHER" id="PTHR11610:SF173">
    <property type="entry name" value="LIPASE DOMAIN-CONTAINING PROTEIN-RELATED"/>
    <property type="match status" value="1"/>
</dbReference>
<dbReference type="EnsemblMetazoa" id="G1576.1">
    <property type="protein sequence ID" value="G1576.1:cds"/>
    <property type="gene ID" value="G1576"/>
</dbReference>